<feature type="disulfide bond" evidence="4">
    <location>
        <begin position="173"/>
        <end position="182"/>
    </location>
</feature>
<feature type="domain" description="RING-type" evidence="8">
    <location>
        <begin position="427"/>
        <end position="468"/>
    </location>
</feature>
<dbReference type="InterPro" id="IPR001841">
    <property type="entry name" value="Znf_RING"/>
</dbReference>
<dbReference type="SMART" id="SM00184">
    <property type="entry name" value="RING"/>
    <property type="match status" value="1"/>
</dbReference>
<keyword evidence="2 5" id="KW-0863">Zinc-finger</keyword>
<keyword evidence="4" id="KW-0245">EGF-like domain</keyword>
<accession>Q24BZ2</accession>
<dbReference type="STRING" id="312017.Q24BZ2"/>
<dbReference type="InParanoid" id="Q24BZ2"/>
<keyword evidence="1" id="KW-0479">Metal-binding</keyword>
<dbReference type="GO" id="GO:0016567">
    <property type="term" value="P:protein ubiquitination"/>
    <property type="evidence" value="ECO:0007669"/>
    <property type="project" value="TreeGrafter"/>
</dbReference>
<dbReference type="Proteomes" id="UP000009168">
    <property type="component" value="Unassembled WGS sequence"/>
</dbReference>
<dbReference type="Gene3D" id="3.30.40.10">
    <property type="entry name" value="Zinc/RING finger domain, C3HC4 (zinc finger)"/>
    <property type="match status" value="1"/>
</dbReference>
<dbReference type="eggNOG" id="KOG0800">
    <property type="taxonomic scope" value="Eukaryota"/>
</dbReference>
<organism evidence="9 10">
    <name type="scientific">Tetrahymena thermophila (strain SB210)</name>
    <dbReference type="NCBI Taxonomy" id="312017"/>
    <lineage>
        <taxon>Eukaryota</taxon>
        <taxon>Sar</taxon>
        <taxon>Alveolata</taxon>
        <taxon>Ciliophora</taxon>
        <taxon>Intramacronucleata</taxon>
        <taxon>Oligohymenophorea</taxon>
        <taxon>Hymenostomatida</taxon>
        <taxon>Tetrahymenina</taxon>
        <taxon>Tetrahymenidae</taxon>
        <taxon>Tetrahymena</taxon>
    </lineage>
</organism>
<keyword evidence="3" id="KW-0862">Zinc</keyword>
<dbReference type="PANTHER" id="PTHR45969:SF81">
    <property type="entry name" value="OS08G0157400 PROTEIN"/>
    <property type="match status" value="1"/>
</dbReference>
<dbReference type="PROSITE" id="PS50089">
    <property type="entry name" value="ZF_RING_2"/>
    <property type="match status" value="1"/>
</dbReference>
<dbReference type="GO" id="GO:0061630">
    <property type="term" value="F:ubiquitin protein ligase activity"/>
    <property type="evidence" value="ECO:0007669"/>
    <property type="project" value="TreeGrafter"/>
</dbReference>
<feature type="transmembrane region" description="Helical" evidence="6">
    <location>
        <begin position="314"/>
        <end position="339"/>
    </location>
</feature>
<dbReference type="SUPFAM" id="SSF57850">
    <property type="entry name" value="RING/U-box"/>
    <property type="match status" value="1"/>
</dbReference>
<evidence type="ECO:0000313" key="9">
    <source>
        <dbReference type="EMBL" id="EAS05310.1"/>
    </source>
</evidence>
<dbReference type="GO" id="GO:0008270">
    <property type="term" value="F:zinc ion binding"/>
    <property type="evidence" value="ECO:0007669"/>
    <property type="project" value="UniProtKB-KW"/>
</dbReference>
<evidence type="ECO:0000256" key="5">
    <source>
        <dbReference type="PROSITE-ProRule" id="PRU00175"/>
    </source>
</evidence>
<keyword evidence="6" id="KW-0812">Transmembrane</keyword>
<feature type="domain" description="EGF-like" evidence="7">
    <location>
        <begin position="147"/>
        <end position="183"/>
    </location>
</feature>
<keyword evidence="4" id="KW-1015">Disulfide bond</keyword>
<dbReference type="SUPFAM" id="SSF57196">
    <property type="entry name" value="EGF/Laminin"/>
    <property type="match status" value="1"/>
</dbReference>
<comment type="caution">
    <text evidence="4">Lacks conserved residue(s) required for the propagation of feature annotation.</text>
</comment>
<dbReference type="EMBL" id="GG662374">
    <property type="protein sequence ID" value="EAS05310.1"/>
    <property type="molecule type" value="Genomic_DNA"/>
</dbReference>
<dbReference type="RefSeq" id="XP_001025555.1">
    <property type="nucleotide sequence ID" value="XM_001025555.2"/>
</dbReference>
<proteinExistence type="predicted"/>
<dbReference type="Pfam" id="PF13639">
    <property type="entry name" value="zf-RING_2"/>
    <property type="match status" value="1"/>
</dbReference>
<evidence type="ECO:0000256" key="2">
    <source>
        <dbReference type="ARBA" id="ARBA00022771"/>
    </source>
</evidence>
<dbReference type="OrthoDB" id="8062037at2759"/>
<dbReference type="PANTHER" id="PTHR45969">
    <property type="entry name" value="RING ZINC FINGER PROTEIN-RELATED"/>
    <property type="match status" value="1"/>
</dbReference>
<name>Q24BZ2_TETTS</name>
<protein>
    <submittedName>
        <fullName evidence="9">Zinc finger, C3HC4 type (RING finger) protein</fullName>
    </submittedName>
</protein>
<evidence type="ECO:0000259" key="7">
    <source>
        <dbReference type="PROSITE" id="PS50026"/>
    </source>
</evidence>
<dbReference type="PROSITE" id="PS50026">
    <property type="entry name" value="EGF_3"/>
    <property type="match status" value="1"/>
</dbReference>
<evidence type="ECO:0000259" key="8">
    <source>
        <dbReference type="PROSITE" id="PS50089"/>
    </source>
</evidence>
<dbReference type="HOGENOM" id="CLU_363119_0_0_1"/>
<dbReference type="PROSITE" id="PS01186">
    <property type="entry name" value="EGF_2"/>
    <property type="match status" value="1"/>
</dbReference>
<sequence>MGSYNKIITIYYFITYALLMQLGYGDSGNPSLTLQDNDSIQQIQCQTSISQPCLVTFTPSSDFHGAVELNFQTIAESLGTSTSTYSQQIQLQYCMNNSSVCDFGAFQMGLRSQSIQGVFSQNTQYTFILQAQSNDPLNLVFNFSISKGQRCISNNCSGNGACIVSNKVKQCSCNQGYGAKNCQAQVQTIAPNVFLDINVSGSSQKIIQFTSSNPIQQALLNNQYNLIIQNQNNQRFNIYILDGNSQTSSGIFSQEYSSNSNDSLNLNQIFSSSNTLQNFLLILIINNESNISQSIKVQLQIQQSSQNQSSSDSYFIYFLIGMVGLIMLIIILGFIYFLFKRRLIRERAQNNIQILAQALICPSESKETDNSEKFMKLYNQAIPSHKMQASTLENLIKQNKEKHDSNNKGDAQLPYQSEGGNSNQIICSICLQAIQENDKYRETICKHLFHQECLDVWIQKQRNCPMCRSNHKIIDLQKYLKENKRCSITETHQINGHGVVFEMQENTSPNQRNSSSPFGFIPILPFSLTRQQQSGSVCQNMQELASPKKASYSPPKPIRPSFQLQQQQMNDSSNVQITIPDNTNDLTNLQLPQASLNESSINQFTLNNQLLNNSLAGKKSKDEEQNNTLTKLIDILNNNSSILNYISKNPQNNNNNNQQQLKPIAEEEQQHNSAYSSYIRQSNYNIFTDNNQARQETDLERGKVGTQNTIQQEMTSQATENYYHRQSIASSKKLNYNFQIQPQVQAQFMKAQIFTSQLNNSNLYKNRVIL</sequence>
<evidence type="ECO:0000313" key="10">
    <source>
        <dbReference type="Proteomes" id="UP000009168"/>
    </source>
</evidence>
<evidence type="ECO:0000256" key="4">
    <source>
        <dbReference type="PROSITE-ProRule" id="PRU00076"/>
    </source>
</evidence>
<evidence type="ECO:0000256" key="3">
    <source>
        <dbReference type="ARBA" id="ARBA00022833"/>
    </source>
</evidence>
<dbReference type="InterPro" id="IPR013083">
    <property type="entry name" value="Znf_RING/FYVE/PHD"/>
</dbReference>
<keyword evidence="6" id="KW-1133">Transmembrane helix</keyword>
<feature type="transmembrane region" description="Helical" evidence="6">
    <location>
        <begin position="7"/>
        <end position="24"/>
    </location>
</feature>
<reference evidence="10" key="1">
    <citation type="journal article" date="2006" name="PLoS Biol.">
        <title>Macronuclear genome sequence of the ciliate Tetrahymena thermophila, a model eukaryote.</title>
        <authorList>
            <person name="Eisen J.A."/>
            <person name="Coyne R.S."/>
            <person name="Wu M."/>
            <person name="Wu D."/>
            <person name="Thiagarajan M."/>
            <person name="Wortman J.R."/>
            <person name="Badger J.H."/>
            <person name="Ren Q."/>
            <person name="Amedeo P."/>
            <person name="Jones K.M."/>
            <person name="Tallon L.J."/>
            <person name="Delcher A.L."/>
            <person name="Salzberg S.L."/>
            <person name="Silva J.C."/>
            <person name="Haas B.J."/>
            <person name="Majoros W.H."/>
            <person name="Farzad M."/>
            <person name="Carlton J.M."/>
            <person name="Smith R.K. Jr."/>
            <person name="Garg J."/>
            <person name="Pearlman R.E."/>
            <person name="Karrer K.M."/>
            <person name="Sun L."/>
            <person name="Manning G."/>
            <person name="Elde N.C."/>
            <person name="Turkewitz A.P."/>
            <person name="Asai D.J."/>
            <person name="Wilkes D.E."/>
            <person name="Wang Y."/>
            <person name="Cai H."/>
            <person name="Collins K."/>
            <person name="Stewart B.A."/>
            <person name="Lee S.R."/>
            <person name="Wilamowska K."/>
            <person name="Weinberg Z."/>
            <person name="Ruzzo W.L."/>
            <person name="Wloga D."/>
            <person name="Gaertig J."/>
            <person name="Frankel J."/>
            <person name="Tsao C.-C."/>
            <person name="Gorovsky M.A."/>
            <person name="Keeling P.J."/>
            <person name="Waller R.F."/>
            <person name="Patron N.J."/>
            <person name="Cherry J.M."/>
            <person name="Stover N.A."/>
            <person name="Krieger C.J."/>
            <person name="del Toro C."/>
            <person name="Ryder H.F."/>
            <person name="Williamson S.C."/>
            <person name="Barbeau R.A."/>
            <person name="Hamilton E.P."/>
            <person name="Orias E."/>
        </authorList>
    </citation>
    <scope>NUCLEOTIDE SEQUENCE [LARGE SCALE GENOMIC DNA]</scope>
    <source>
        <strain evidence="10">SB210</strain>
    </source>
</reference>
<gene>
    <name evidence="9" type="ORF">TTHERM_01020780</name>
</gene>
<dbReference type="CDD" id="cd16454">
    <property type="entry name" value="RING-H2_PA-TM-RING"/>
    <property type="match status" value="1"/>
</dbReference>
<keyword evidence="6" id="KW-0472">Membrane</keyword>
<dbReference type="GeneID" id="7835982"/>
<dbReference type="InterPro" id="IPR000742">
    <property type="entry name" value="EGF"/>
</dbReference>
<evidence type="ECO:0000256" key="1">
    <source>
        <dbReference type="ARBA" id="ARBA00022723"/>
    </source>
</evidence>
<dbReference type="AlphaFoldDB" id="Q24BZ2"/>
<dbReference type="KEGG" id="tet:TTHERM_01020780"/>
<keyword evidence="10" id="KW-1185">Reference proteome</keyword>
<evidence type="ECO:0000256" key="6">
    <source>
        <dbReference type="SAM" id="Phobius"/>
    </source>
</evidence>